<dbReference type="GO" id="GO:0008990">
    <property type="term" value="F:rRNA (guanine-N2-)-methyltransferase activity"/>
    <property type="evidence" value="ECO:0007669"/>
    <property type="project" value="InterPro"/>
</dbReference>
<dbReference type="InterPro" id="IPR046977">
    <property type="entry name" value="RsmC/RlmG"/>
</dbReference>
<feature type="domain" description="Methyltransferase small" evidence="6">
    <location>
        <begin position="124"/>
        <end position="290"/>
    </location>
</feature>
<feature type="domain" description="Methyltransferase small N-terminal" evidence="7">
    <location>
        <begin position="16"/>
        <end position="119"/>
    </location>
</feature>
<dbReference type="Gene3D" id="3.40.50.150">
    <property type="entry name" value="Vaccinia Virus protein VP39"/>
    <property type="match status" value="2"/>
</dbReference>
<organism evidence="8 9">
    <name type="scientific">Buchnera aphidicola</name>
    <name type="common">Therioaphis trifolii</name>
    <dbReference type="NCBI Taxonomy" id="1241884"/>
    <lineage>
        <taxon>Bacteria</taxon>
        <taxon>Pseudomonadati</taxon>
        <taxon>Pseudomonadota</taxon>
        <taxon>Gammaproteobacteria</taxon>
        <taxon>Enterobacterales</taxon>
        <taxon>Erwiniaceae</taxon>
        <taxon>Buchnera</taxon>
    </lineage>
</organism>
<proteinExistence type="predicted"/>
<dbReference type="EMBL" id="CP032996">
    <property type="protein sequence ID" value="QCI27226.1"/>
    <property type="molecule type" value="Genomic_DNA"/>
</dbReference>
<dbReference type="Pfam" id="PF08468">
    <property type="entry name" value="MTS_N"/>
    <property type="match status" value="1"/>
</dbReference>
<dbReference type="AlphaFoldDB" id="A0A4D6YBC8"/>
<name>A0A4D6YBC8_9GAMM</name>
<evidence type="ECO:0000256" key="3">
    <source>
        <dbReference type="ARBA" id="ARBA00022603"/>
    </source>
</evidence>
<protein>
    <submittedName>
        <fullName evidence="8">Methyltransferase domain-containing protein</fullName>
    </submittedName>
</protein>
<sequence>MHLQKCYNNEIINNKFKKKICFRIFPRKEFFFQYNTLIFFLIKDKKELIFQLMYFLSNMNIKNEIFIIGKNNFGINSLNNIFKEWIILKKIKYKKKCTLYYGRIQKKPIFILKKYLKKYNVFNINIITLPGVFGYKKFDLGSKIMISSFKKKITGKILDIGSGSGILSIFLKKKFKNIKITLIDNNSTALLCSKYNLKINKISGCVYYSNIFSHINEKFNLIISNPPTHYGNYNNLNIIYKIIKKSKKYLYKNGELRIILHSNISCKQIFIKYFGNYKILKKKQHYNIYQTFKKNI</sequence>
<evidence type="ECO:0000313" key="9">
    <source>
        <dbReference type="Proteomes" id="UP000298603"/>
    </source>
</evidence>
<accession>A0A4D6YBC8</accession>
<keyword evidence="3 8" id="KW-0489">Methyltransferase</keyword>
<dbReference type="Pfam" id="PF05175">
    <property type="entry name" value="MTS"/>
    <property type="match status" value="1"/>
</dbReference>
<evidence type="ECO:0000256" key="5">
    <source>
        <dbReference type="ARBA" id="ARBA00022691"/>
    </source>
</evidence>
<reference evidence="8 9" key="1">
    <citation type="submission" date="2018-10" db="EMBL/GenBank/DDBJ databases">
        <title>Comparative functional genomics of the obligate endosymbiont Buchnera aphidicola.</title>
        <authorList>
            <person name="Chong R.A."/>
        </authorList>
    </citation>
    <scope>NUCLEOTIDE SEQUENCE [LARGE SCALE GENOMIC DNA]</scope>
    <source>
        <strain evidence="8 9">Tma</strain>
    </source>
</reference>
<keyword evidence="5" id="KW-0949">S-adenosyl-L-methionine</keyword>
<dbReference type="OrthoDB" id="9816072at2"/>
<dbReference type="SUPFAM" id="SSF53335">
    <property type="entry name" value="S-adenosyl-L-methionine-dependent methyltransferases"/>
    <property type="match status" value="1"/>
</dbReference>
<evidence type="ECO:0000256" key="2">
    <source>
        <dbReference type="ARBA" id="ARBA00022552"/>
    </source>
</evidence>
<dbReference type="InterPro" id="IPR029063">
    <property type="entry name" value="SAM-dependent_MTases_sf"/>
</dbReference>
<keyword evidence="2" id="KW-0698">rRNA processing</keyword>
<evidence type="ECO:0000259" key="6">
    <source>
        <dbReference type="Pfam" id="PF05175"/>
    </source>
</evidence>
<dbReference type="CDD" id="cd02440">
    <property type="entry name" value="AdoMet_MTases"/>
    <property type="match status" value="1"/>
</dbReference>
<evidence type="ECO:0000256" key="1">
    <source>
        <dbReference type="ARBA" id="ARBA00022490"/>
    </source>
</evidence>
<dbReference type="InterPro" id="IPR013675">
    <property type="entry name" value="Mtase_sm_N"/>
</dbReference>
<keyword evidence="4 8" id="KW-0808">Transferase</keyword>
<gene>
    <name evidence="8" type="ORF">D9V81_01175</name>
</gene>
<evidence type="ECO:0000259" key="7">
    <source>
        <dbReference type="Pfam" id="PF08468"/>
    </source>
</evidence>
<dbReference type="PANTHER" id="PTHR47816:SF4">
    <property type="entry name" value="RIBOSOMAL RNA SMALL SUBUNIT METHYLTRANSFERASE C"/>
    <property type="match status" value="1"/>
</dbReference>
<evidence type="ECO:0000313" key="8">
    <source>
        <dbReference type="EMBL" id="QCI27226.1"/>
    </source>
</evidence>
<keyword evidence="9" id="KW-1185">Reference proteome</keyword>
<dbReference type="Proteomes" id="UP000298603">
    <property type="component" value="Chromosome"/>
</dbReference>
<dbReference type="PANTHER" id="PTHR47816">
    <property type="entry name" value="RIBOSOMAL RNA SMALL SUBUNIT METHYLTRANSFERASE C"/>
    <property type="match status" value="1"/>
</dbReference>
<evidence type="ECO:0000256" key="4">
    <source>
        <dbReference type="ARBA" id="ARBA00022679"/>
    </source>
</evidence>
<keyword evidence="1" id="KW-0963">Cytoplasm</keyword>
<dbReference type="InterPro" id="IPR007848">
    <property type="entry name" value="Small_mtfrase_dom"/>
</dbReference>